<dbReference type="PANTHER" id="PTHR43584:SF3">
    <property type="entry name" value="BIFUNCTIONAL PROTEIN GLMU"/>
    <property type="match status" value="1"/>
</dbReference>
<comment type="caution">
    <text evidence="17">Lacks conserved residue(s) required for the propagation of feature annotation.</text>
</comment>
<dbReference type="GO" id="GO:0006048">
    <property type="term" value="P:UDP-N-acetylglucosamine biosynthetic process"/>
    <property type="evidence" value="ECO:0007669"/>
    <property type="project" value="UniProtKB-UniPathway"/>
</dbReference>
<keyword evidence="8 17" id="KW-0460">Magnesium</keyword>
<dbReference type="GO" id="GO:0005737">
    <property type="term" value="C:cytoplasm"/>
    <property type="evidence" value="ECO:0007669"/>
    <property type="project" value="UniProtKB-SubCell"/>
</dbReference>
<feature type="binding site" evidence="17">
    <location>
        <position position="110"/>
    </location>
    <ligand>
        <name>Mg(2+)</name>
        <dbReference type="ChEBI" id="CHEBI:18420"/>
    </ligand>
</feature>
<dbReference type="InterPro" id="IPR011004">
    <property type="entry name" value="Trimer_LpxA-like_sf"/>
</dbReference>
<comment type="function">
    <text evidence="16 17">Catalyzes the last two sequential reactions in the de novo biosynthetic pathway for UDP-N-acetylglucosamine (UDP-GlcNAc). The C-terminal domain catalyzes the transfer of acetyl group from acetyl coenzyme A to glucosamine-1-phosphate (GlcN-1-P) to produce N-acetylglucosamine-1-phosphate (GlcNAc-1-P), which is converted into UDP-GlcNAc by the transfer of uridine 5-monophosphate (from uridine 5-triphosphate), a reaction catalyzed by the N-terminal domain.</text>
</comment>
<comment type="similarity">
    <text evidence="2 17">In the N-terminal section; belongs to the N-acetylglucosamine-1-phosphate uridyltransferase family.</text>
</comment>
<evidence type="ECO:0000256" key="12">
    <source>
        <dbReference type="ARBA" id="ARBA00023315"/>
    </source>
</evidence>
<dbReference type="HAMAP" id="MF_01631">
    <property type="entry name" value="GlmU"/>
    <property type="match status" value="1"/>
</dbReference>
<organism evidence="20 21">
    <name type="scientific">Streptomyces venezuelae</name>
    <dbReference type="NCBI Taxonomy" id="54571"/>
    <lineage>
        <taxon>Bacteria</taxon>
        <taxon>Bacillati</taxon>
        <taxon>Actinomycetota</taxon>
        <taxon>Actinomycetes</taxon>
        <taxon>Kitasatosporales</taxon>
        <taxon>Streptomycetaceae</taxon>
        <taxon>Streptomyces</taxon>
    </lineage>
</organism>
<keyword evidence="12 17" id="KW-0012">Acyltransferase</keyword>
<feature type="binding site" evidence="17">
    <location>
        <position position="236"/>
    </location>
    <ligand>
        <name>Mg(2+)</name>
        <dbReference type="ChEBI" id="CHEBI:18420"/>
    </ligand>
</feature>
<evidence type="ECO:0000313" key="21">
    <source>
        <dbReference type="Proteomes" id="UP000323046"/>
    </source>
</evidence>
<keyword evidence="13 17" id="KW-0961">Cell wall biogenesis/degradation</keyword>
<evidence type="ECO:0000256" key="8">
    <source>
        <dbReference type="ARBA" id="ARBA00022842"/>
    </source>
</evidence>
<feature type="binding site" evidence="17">
    <location>
        <position position="448"/>
    </location>
    <ligand>
        <name>acetyl-CoA</name>
        <dbReference type="ChEBI" id="CHEBI:57288"/>
    </ligand>
</feature>
<keyword evidence="4 17" id="KW-0808">Transferase</keyword>
<feature type="binding site" evidence="17">
    <location>
        <begin position="394"/>
        <end position="395"/>
    </location>
    <ligand>
        <name>acetyl-CoA</name>
        <dbReference type="ChEBI" id="CHEBI:57288"/>
    </ligand>
</feature>
<comment type="pathway">
    <text evidence="17">Nucleotide-sugar biosynthesis; UDP-N-acetyl-alpha-D-glucosamine biosynthesis; N-acetyl-alpha-D-glucosamine 1-phosphate from alpha-D-glucosamine 6-phosphate (route II): step 2/2.</text>
</comment>
<comment type="subunit">
    <text evidence="17">Homotrimer.</text>
</comment>
<dbReference type="OrthoDB" id="9775031at2"/>
<feature type="binding site" evidence="17">
    <location>
        <position position="431"/>
    </location>
    <ligand>
        <name>acetyl-CoA</name>
        <dbReference type="ChEBI" id="CHEBI:57288"/>
    </ligand>
</feature>
<feature type="binding site" evidence="17">
    <location>
        <position position="26"/>
    </location>
    <ligand>
        <name>UDP-N-acetyl-alpha-D-glucosamine</name>
        <dbReference type="ChEBI" id="CHEBI:57705"/>
    </ligand>
</feature>
<dbReference type="UniPathway" id="UPA00973"/>
<dbReference type="UniPathway" id="UPA00113">
    <property type="reaction ID" value="UER00532"/>
</dbReference>
<dbReference type="EC" id="2.7.7.23" evidence="17"/>
<dbReference type="GO" id="GO:0009245">
    <property type="term" value="P:lipid A biosynthetic process"/>
    <property type="evidence" value="ECO:0007669"/>
    <property type="project" value="UniProtKB-UniRule"/>
</dbReference>
<feature type="binding site" evidence="17">
    <location>
        <position position="178"/>
    </location>
    <ligand>
        <name>UDP-N-acetyl-alpha-D-glucosamine</name>
        <dbReference type="ChEBI" id="CHEBI:57705"/>
    </ligand>
</feature>
<dbReference type="NCBIfam" id="TIGR01173">
    <property type="entry name" value="glmU"/>
    <property type="match status" value="1"/>
</dbReference>
<keyword evidence="21" id="KW-1185">Reference proteome</keyword>
<feature type="binding site" evidence="17">
    <location>
        <begin position="12"/>
        <end position="15"/>
    </location>
    <ligand>
        <name>UDP-N-acetyl-alpha-D-glucosamine</name>
        <dbReference type="ChEBI" id="CHEBI:57705"/>
    </ligand>
</feature>
<protein>
    <recommendedName>
        <fullName evidence="17">Bifunctional protein GlmU</fullName>
    </recommendedName>
    <domain>
        <recommendedName>
            <fullName evidence="17">UDP-N-acetylglucosamine pyrophosphorylase</fullName>
            <ecNumber evidence="17">2.7.7.23</ecNumber>
        </recommendedName>
        <alternativeName>
            <fullName evidence="17">N-acetylglucosamine-1-phosphate uridyltransferase</fullName>
        </alternativeName>
    </domain>
    <domain>
        <recommendedName>
            <fullName evidence="17">Glucosamine-1-phosphate N-acetyltransferase</fullName>
            <ecNumber evidence="17">2.3.1.157</ecNumber>
        </recommendedName>
    </domain>
</protein>
<dbReference type="EC" id="2.3.1.157" evidence="17"/>
<feature type="binding site" evidence="17">
    <location>
        <position position="413"/>
    </location>
    <ligand>
        <name>acetyl-CoA</name>
        <dbReference type="ChEBI" id="CHEBI:57288"/>
    </ligand>
</feature>
<evidence type="ECO:0000256" key="2">
    <source>
        <dbReference type="ARBA" id="ARBA00007947"/>
    </source>
</evidence>
<comment type="pathway">
    <text evidence="17">Bacterial outer membrane biogenesis; LPS lipid A biosynthesis.</text>
</comment>
<evidence type="ECO:0000256" key="18">
    <source>
        <dbReference type="SAM" id="MobiDB-lite"/>
    </source>
</evidence>
<evidence type="ECO:0000256" key="17">
    <source>
        <dbReference type="HAMAP-Rule" id="MF_01631"/>
    </source>
</evidence>
<dbReference type="InterPro" id="IPR038009">
    <property type="entry name" value="GlmU_C_LbH"/>
</dbReference>
<feature type="binding site" evidence="17">
    <location>
        <position position="385"/>
    </location>
    <ligand>
        <name>UDP-N-acetyl-alpha-D-glucosamine</name>
        <dbReference type="ChEBI" id="CHEBI:57705"/>
    </ligand>
</feature>
<reference evidence="20 21" key="1">
    <citation type="submission" date="2018-05" db="EMBL/GenBank/DDBJ databases">
        <title>Streptomyces venezuelae.</title>
        <authorList>
            <person name="Kim W."/>
            <person name="Lee N."/>
            <person name="Cho B.-K."/>
        </authorList>
    </citation>
    <scope>NUCLEOTIDE SEQUENCE [LARGE SCALE GENOMIC DNA]</scope>
    <source>
        <strain evidence="20 21">ATCC 14583</strain>
    </source>
</reference>
<dbReference type="GO" id="GO:0016020">
    <property type="term" value="C:membrane"/>
    <property type="evidence" value="ECO:0007669"/>
    <property type="project" value="GOC"/>
</dbReference>
<evidence type="ECO:0000256" key="9">
    <source>
        <dbReference type="ARBA" id="ARBA00022960"/>
    </source>
</evidence>
<feature type="domain" description="MobA-like NTP transferase" evidence="19">
    <location>
        <begin position="9"/>
        <end position="138"/>
    </location>
</feature>
<keyword evidence="7 17" id="KW-0677">Repeat</keyword>
<dbReference type="GO" id="GO:0009252">
    <property type="term" value="P:peptidoglycan biosynthetic process"/>
    <property type="evidence" value="ECO:0007669"/>
    <property type="project" value="UniProtKB-UniRule"/>
</dbReference>
<dbReference type="Pfam" id="PF12804">
    <property type="entry name" value="NTP_transf_3"/>
    <property type="match status" value="1"/>
</dbReference>
<keyword evidence="10 17" id="KW-0573">Peptidoglycan synthesis</keyword>
<feature type="region of interest" description="Pyrophosphorylase" evidence="17">
    <location>
        <begin position="1"/>
        <end position="238"/>
    </location>
</feature>
<comment type="pathway">
    <text evidence="17">Nucleotide-sugar biosynthesis; UDP-N-acetyl-alpha-D-glucosamine biosynthesis; UDP-N-acetyl-alpha-D-glucosamine from N-acetyl-alpha-D-glucosamine 1-phosphate: step 1/1.</text>
</comment>
<dbReference type="GO" id="GO:0003977">
    <property type="term" value="F:UDP-N-acetylglucosamine diphosphorylase activity"/>
    <property type="evidence" value="ECO:0007669"/>
    <property type="project" value="UniProtKB-UniRule"/>
</dbReference>
<comment type="subcellular location">
    <subcellularLocation>
        <location evidence="17">Cytoplasm</location>
    </subcellularLocation>
</comment>
<dbReference type="AlphaFoldDB" id="A0A5P2BD71"/>
<evidence type="ECO:0000256" key="11">
    <source>
        <dbReference type="ARBA" id="ARBA00023268"/>
    </source>
</evidence>
<feature type="binding site" evidence="17">
    <location>
        <position position="374"/>
    </location>
    <ligand>
        <name>UDP-N-acetyl-alpha-D-glucosamine</name>
        <dbReference type="ChEBI" id="CHEBI:57705"/>
    </ligand>
</feature>
<evidence type="ECO:0000256" key="1">
    <source>
        <dbReference type="ARBA" id="ARBA00007707"/>
    </source>
</evidence>
<dbReference type="InterPro" id="IPR025877">
    <property type="entry name" value="MobA-like_NTP_Trfase"/>
</dbReference>
<feature type="binding site" evidence="17">
    <location>
        <position position="79"/>
    </location>
    <ligand>
        <name>UDP-N-acetyl-alpha-D-glucosamine</name>
        <dbReference type="ChEBI" id="CHEBI:57705"/>
    </ligand>
</feature>
<name>A0A5P2BD71_STRVZ</name>
<keyword evidence="3 17" id="KW-0963">Cytoplasm</keyword>
<evidence type="ECO:0000256" key="3">
    <source>
        <dbReference type="ARBA" id="ARBA00022490"/>
    </source>
</evidence>
<evidence type="ECO:0000256" key="7">
    <source>
        <dbReference type="ARBA" id="ARBA00022737"/>
    </source>
</evidence>
<sequence length="482" mass="49982">MSATCPAAVVVLAAGEGTRMKSDRPKVLHDICGRSLIGHVLHAASALSPEQLVTVVGFQSDQVREHLGVIAPQVRTAYQAEQNGTGHAVRIGLEELGGTVDGTVVVVCGDTPLLTGATLRKLAAVHTDDGNAVTVLTAEVPDATGYGRIVRDGADGSVTAIVEHKDATEAQHEIREINSGVFAFDGRLLSEALGKVRTDNSQGEEYLTDVLGILREAGHRVGAAVADDHEEIAGINNRVQLAQARRTLNDRLLTGAMLAGVTVVDPASTWVDATVTFERDAIIQPGTQLHGTTHLGKGCEVGPNTRLKDTSVGAGARVDNSVADTAEIGEQAIVGPYAYLRPGTRLGVKSKAGTYVEMKNATIGDGSKVPHLSYVGDATIGEHSNIGAASVFVNYDGQAKHHTTVGSHCRTGSDNMFVAPVTVGDGAYTAAGSVITKDVPAGSLAVARGQQRNIEGWVARKRPGSAAAKAAEAASREPAGES</sequence>
<dbReference type="GO" id="GO:0008360">
    <property type="term" value="P:regulation of cell shape"/>
    <property type="evidence" value="ECO:0007669"/>
    <property type="project" value="UniProtKB-KW"/>
</dbReference>
<evidence type="ECO:0000313" key="20">
    <source>
        <dbReference type="EMBL" id="QES27688.1"/>
    </source>
</evidence>
<keyword evidence="9 17" id="KW-0133">Cell shape</keyword>
<dbReference type="Proteomes" id="UP000323046">
    <property type="component" value="Chromosome"/>
</dbReference>
<evidence type="ECO:0000256" key="5">
    <source>
        <dbReference type="ARBA" id="ARBA00022695"/>
    </source>
</evidence>
<dbReference type="NCBIfam" id="NF010932">
    <property type="entry name" value="PRK14352.1"/>
    <property type="match status" value="1"/>
</dbReference>
<feature type="compositionally biased region" description="Low complexity" evidence="18">
    <location>
        <begin position="464"/>
        <end position="473"/>
    </location>
</feature>
<keyword evidence="11 17" id="KW-0511">Multifunctional enzyme</keyword>
<feature type="binding site" evidence="17">
    <location>
        <position position="388"/>
    </location>
    <ligand>
        <name>acetyl-CoA</name>
        <dbReference type="ChEBI" id="CHEBI:57288"/>
    </ligand>
</feature>
<keyword evidence="6 17" id="KW-0479">Metal-binding</keyword>
<accession>A0A5P2BD71</accession>
<dbReference type="InterPro" id="IPR050065">
    <property type="entry name" value="GlmU-like"/>
</dbReference>
<evidence type="ECO:0000256" key="10">
    <source>
        <dbReference type="ARBA" id="ARBA00022984"/>
    </source>
</evidence>
<comment type="similarity">
    <text evidence="1 17">In the C-terminal section; belongs to the transferase hexapeptide repeat family.</text>
</comment>
<dbReference type="NCBIfam" id="NF010934">
    <property type="entry name" value="PRK14354.1"/>
    <property type="match status" value="1"/>
</dbReference>
<dbReference type="RefSeq" id="WP_150168839.1">
    <property type="nucleotide sequence ID" value="NZ_CP029193.1"/>
</dbReference>
<dbReference type="SUPFAM" id="SSF53448">
    <property type="entry name" value="Nucleotide-diphospho-sugar transferases"/>
    <property type="match status" value="1"/>
</dbReference>
<feature type="binding site" evidence="17">
    <location>
        <begin position="84"/>
        <end position="85"/>
    </location>
    <ligand>
        <name>UDP-N-acetyl-alpha-D-glucosamine</name>
        <dbReference type="ChEBI" id="CHEBI:57705"/>
    </ligand>
</feature>
<feature type="region of interest" description="Disordered" evidence="18">
    <location>
        <begin position="460"/>
        <end position="482"/>
    </location>
</feature>
<feature type="binding site" evidence="17">
    <location>
        <position position="163"/>
    </location>
    <ligand>
        <name>UDP-N-acetyl-alpha-D-glucosamine</name>
        <dbReference type="ChEBI" id="CHEBI:57705"/>
    </ligand>
</feature>
<dbReference type="PANTHER" id="PTHR43584">
    <property type="entry name" value="NUCLEOTIDYL TRANSFERASE"/>
    <property type="match status" value="1"/>
</dbReference>
<evidence type="ECO:0000256" key="6">
    <source>
        <dbReference type="ARBA" id="ARBA00022723"/>
    </source>
</evidence>
<feature type="binding site" evidence="17">
    <location>
        <position position="147"/>
    </location>
    <ligand>
        <name>UDP-N-acetyl-alpha-D-glucosamine</name>
        <dbReference type="ChEBI" id="CHEBI:57705"/>
    </ligand>
</feature>
<gene>
    <name evidence="17 20" type="primary">glmU</name>
    <name evidence="20" type="ORF">DEJ47_15660</name>
</gene>
<evidence type="ECO:0000259" key="19">
    <source>
        <dbReference type="Pfam" id="PF12804"/>
    </source>
</evidence>
<feature type="active site" description="Proton acceptor" evidence="17">
    <location>
        <position position="371"/>
    </location>
</feature>
<dbReference type="GO" id="GO:0000287">
    <property type="term" value="F:magnesium ion binding"/>
    <property type="evidence" value="ECO:0007669"/>
    <property type="project" value="UniProtKB-UniRule"/>
</dbReference>
<proteinExistence type="inferred from homology"/>
<evidence type="ECO:0000256" key="13">
    <source>
        <dbReference type="ARBA" id="ARBA00023316"/>
    </source>
</evidence>
<comment type="catalytic activity">
    <reaction evidence="15 17">
        <text>N-acetyl-alpha-D-glucosamine 1-phosphate + UTP + H(+) = UDP-N-acetyl-alpha-D-glucosamine + diphosphate</text>
        <dbReference type="Rhea" id="RHEA:13509"/>
        <dbReference type="ChEBI" id="CHEBI:15378"/>
        <dbReference type="ChEBI" id="CHEBI:33019"/>
        <dbReference type="ChEBI" id="CHEBI:46398"/>
        <dbReference type="ChEBI" id="CHEBI:57705"/>
        <dbReference type="ChEBI" id="CHEBI:57776"/>
        <dbReference type="EC" id="2.7.7.23"/>
    </reaction>
</comment>
<comment type="cofactor">
    <cofactor evidence="17">
        <name>Mg(2+)</name>
        <dbReference type="ChEBI" id="CHEBI:18420"/>
    </cofactor>
    <text evidence="17">Binds 1 Mg(2+) ion per subunit.</text>
</comment>
<feature type="binding site" evidence="17">
    <location>
        <position position="359"/>
    </location>
    <ligand>
        <name>UDP-N-acetyl-alpha-D-glucosamine</name>
        <dbReference type="ChEBI" id="CHEBI:57705"/>
    </ligand>
</feature>
<dbReference type="CDD" id="cd02540">
    <property type="entry name" value="GT2_GlmU_N_bac"/>
    <property type="match status" value="1"/>
</dbReference>
<comment type="catalytic activity">
    <reaction evidence="14 17">
        <text>alpha-D-glucosamine 1-phosphate + acetyl-CoA = N-acetyl-alpha-D-glucosamine 1-phosphate + CoA + H(+)</text>
        <dbReference type="Rhea" id="RHEA:13725"/>
        <dbReference type="ChEBI" id="CHEBI:15378"/>
        <dbReference type="ChEBI" id="CHEBI:57287"/>
        <dbReference type="ChEBI" id="CHEBI:57288"/>
        <dbReference type="ChEBI" id="CHEBI:57776"/>
        <dbReference type="ChEBI" id="CHEBI:58516"/>
        <dbReference type="EC" id="2.3.1.157"/>
    </reaction>
</comment>
<evidence type="ECO:0000256" key="14">
    <source>
        <dbReference type="ARBA" id="ARBA00048247"/>
    </source>
</evidence>
<dbReference type="GO" id="GO:0019134">
    <property type="term" value="F:glucosamine-1-phosphate N-acetyltransferase activity"/>
    <property type="evidence" value="ECO:0007669"/>
    <property type="project" value="UniProtKB-UniRule"/>
</dbReference>
<evidence type="ECO:0000256" key="4">
    <source>
        <dbReference type="ARBA" id="ARBA00022679"/>
    </source>
</evidence>
<evidence type="ECO:0000256" key="16">
    <source>
        <dbReference type="ARBA" id="ARBA00049628"/>
    </source>
</evidence>
<feature type="binding site" evidence="17">
    <location>
        <position position="341"/>
    </location>
    <ligand>
        <name>UDP-N-acetyl-alpha-D-glucosamine</name>
        <dbReference type="ChEBI" id="CHEBI:57705"/>
    </ligand>
</feature>
<dbReference type="GO" id="GO:0071555">
    <property type="term" value="P:cell wall organization"/>
    <property type="evidence" value="ECO:0007669"/>
    <property type="project" value="UniProtKB-KW"/>
</dbReference>
<dbReference type="SUPFAM" id="SSF51161">
    <property type="entry name" value="Trimeric LpxA-like enzymes"/>
    <property type="match status" value="1"/>
</dbReference>
<feature type="binding site" evidence="17">
    <location>
        <position position="236"/>
    </location>
    <ligand>
        <name>UDP-N-acetyl-alpha-D-glucosamine</name>
        <dbReference type="ChEBI" id="CHEBI:57705"/>
    </ligand>
</feature>
<dbReference type="CDD" id="cd03353">
    <property type="entry name" value="LbH_GlmU_C"/>
    <property type="match status" value="1"/>
</dbReference>
<dbReference type="InterPro" id="IPR005882">
    <property type="entry name" value="Bifunctional_GlmU"/>
</dbReference>
<dbReference type="GO" id="GO:0000902">
    <property type="term" value="P:cell morphogenesis"/>
    <property type="evidence" value="ECO:0007669"/>
    <property type="project" value="UniProtKB-UniRule"/>
</dbReference>
<keyword evidence="5 17" id="KW-0548">Nucleotidyltransferase</keyword>
<feature type="region of interest" description="N-acetyltransferase" evidence="17">
    <location>
        <begin position="260"/>
        <end position="482"/>
    </location>
</feature>
<dbReference type="Gene3D" id="3.90.550.10">
    <property type="entry name" value="Spore Coat Polysaccharide Biosynthesis Protein SpsA, Chain A"/>
    <property type="match status" value="1"/>
</dbReference>
<dbReference type="Gene3D" id="2.160.10.10">
    <property type="entry name" value="Hexapeptide repeat proteins"/>
    <property type="match status" value="1"/>
</dbReference>
<feature type="region of interest" description="Linker" evidence="17">
    <location>
        <begin position="239"/>
        <end position="259"/>
    </location>
</feature>
<dbReference type="EMBL" id="CP029193">
    <property type="protein sequence ID" value="QES27688.1"/>
    <property type="molecule type" value="Genomic_DNA"/>
</dbReference>
<evidence type="ECO:0000256" key="15">
    <source>
        <dbReference type="ARBA" id="ARBA00048493"/>
    </source>
</evidence>
<dbReference type="InterPro" id="IPR029044">
    <property type="entry name" value="Nucleotide-diphossugar_trans"/>
</dbReference>